<keyword evidence="1" id="KW-0472">Membrane</keyword>
<evidence type="ECO:0000259" key="2">
    <source>
        <dbReference type="Pfam" id="PF06808"/>
    </source>
</evidence>
<accession>A0A7L4P716</accession>
<feature type="transmembrane region" description="Helical" evidence="1">
    <location>
        <begin position="644"/>
        <end position="677"/>
    </location>
</feature>
<feature type="transmembrane region" description="Helical" evidence="1">
    <location>
        <begin position="582"/>
        <end position="604"/>
    </location>
</feature>
<feature type="transmembrane region" description="Helical" evidence="1">
    <location>
        <begin position="117"/>
        <end position="134"/>
    </location>
</feature>
<feature type="transmembrane region" description="Helical" evidence="1">
    <location>
        <begin position="46"/>
        <end position="63"/>
    </location>
</feature>
<feature type="transmembrane region" description="Helical" evidence="1">
    <location>
        <begin position="444"/>
        <end position="475"/>
    </location>
</feature>
<name>A0A7L4P716_9CREN</name>
<evidence type="ECO:0000313" key="4">
    <source>
        <dbReference type="Proteomes" id="UP000554766"/>
    </source>
</evidence>
<feature type="transmembrane region" description="Helical" evidence="1">
    <location>
        <begin position="391"/>
        <end position="424"/>
    </location>
</feature>
<keyword evidence="4" id="KW-1185">Reference proteome</keyword>
<dbReference type="Pfam" id="PF06808">
    <property type="entry name" value="DctM"/>
    <property type="match status" value="1"/>
</dbReference>
<feature type="transmembrane region" description="Helical" evidence="1">
    <location>
        <begin position="482"/>
        <end position="500"/>
    </location>
</feature>
<dbReference type="PANTHER" id="PTHR43849:SF2">
    <property type="entry name" value="BLL3936 PROTEIN"/>
    <property type="match status" value="1"/>
</dbReference>
<dbReference type="Proteomes" id="UP000554766">
    <property type="component" value="Unassembled WGS sequence"/>
</dbReference>
<feature type="transmembrane region" description="Helical" evidence="1">
    <location>
        <begin position="216"/>
        <end position="239"/>
    </location>
</feature>
<feature type="transmembrane region" description="Helical" evidence="1">
    <location>
        <begin position="616"/>
        <end position="638"/>
    </location>
</feature>
<sequence>MEKVKLLQYFLAAASIYHLYLFFHPYTPLSYVVRIPIFDLTQVERATHVWFIITAGYLHSYVFPPRPSPFAGYILAALALVPTLLLLPQIGPIEAMYVLLAYIIAVGPLTTKYRKELDLVGAILAFLPYIYLVLNYEELIYRAVTPERWDLAMGWGFTLLLMGVVYRFVGGVLSIIALLFMWYDIFGYVFPPPWRIPGFGVDFLIGKIYIETEAALFGTVTGVSMSYIVYFSIFGALLASLKLGDKLARGVFVILGKSPKSVGRAAVTLGVIQGMVSGSGAADAAYVGNTLKNAFKKAGYDDLTAAGLVANVGTVALITPPILGAIAFIMAEVLAIPYTWVIIMSIPIAFLYIFSILLYNEYYVEKARLSSLEIKKERLAEWLKSGGWAGLLPIVTILAILFAGYTITAAVVVATLVSIIAAFMVKPRPTGKDLLEGLANGFKLLISVGSSIVVANFIMAMVVVSGLGTTFSIYLVNISQNLYIAMTFAAVFSLILGMGVPPTATYITASLLTAPAIVKLATASGMPEQAALLATHMFLFYYAMLADITPPVGLSNFAAASVFGVNPIDVGIKAARVALPKYIIAALFLTSYETTALLIMPTYLTAGLQYTITMFFTKLILTISAIWAFTIANVGLVAGKNLSLLYRIVALLMGGFLIVPSLVLNITGFIMLLLFYVYTRFKLKV</sequence>
<feature type="transmembrane region" description="Helical" evidence="1">
    <location>
        <begin position="70"/>
        <end position="87"/>
    </location>
</feature>
<dbReference type="InterPro" id="IPR010656">
    <property type="entry name" value="DctM"/>
</dbReference>
<proteinExistence type="predicted"/>
<dbReference type="AlphaFoldDB" id="A0A7L4P716"/>
<gene>
    <name evidence="3" type="ORF">HC235_02415</name>
</gene>
<feature type="transmembrane region" description="Helical" evidence="1">
    <location>
        <begin position="305"/>
        <end position="331"/>
    </location>
</feature>
<dbReference type="RefSeq" id="WP_179790257.1">
    <property type="nucleotide sequence ID" value="NZ_JAAVJF010000001.1"/>
</dbReference>
<protein>
    <submittedName>
        <fullName evidence="3">TRAP transporter fused permease subunit</fullName>
    </submittedName>
</protein>
<keyword evidence="1" id="KW-0812">Transmembrane</keyword>
<feature type="transmembrane region" description="Helical" evidence="1">
    <location>
        <begin position="154"/>
        <end position="182"/>
    </location>
</feature>
<feature type="transmembrane region" description="Helical" evidence="1">
    <location>
        <begin position="7"/>
        <end position="26"/>
    </location>
</feature>
<feature type="transmembrane region" description="Helical" evidence="1">
    <location>
        <begin position="337"/>
        <end position="359"/>
    </location>
</feature>
<keyword evidence="1" id="KW-1133">Transmembrane helix</keyword>
<comment type="caution">
    <text evidence="3">The sequence shown here is derived from an EMBL/GenBank/DDBJ whole genome shotgun (WGS) entry which is preliminary data.</text>
</comment>
<dbReference type="PANTHER" id="PTHR43849">
    <property type="entry name" value="BLL3936 PROTEIN"/>
    <property type="match status" value="1"/>
</dbReference>
<dbReference type="NCBIfam" id="TIGR02123">
    <property type="entry name" value="TRAP_fused"/>
    <property type="match status" value="1"/>
</dbReference>
<reference evidence="3 4" key="1">
    <citation type="journal article" date="2020" name="Nat. Commun.">
        <title>The structures of two archaeal type IV pili illuminate evolutionary relationships.</title>
        <authorList>
            <person name="Wang F."/>
            <person name="Baquero D.P."/>
            <person name="Su Z."/>
            <person name="Beltran L.C."/>
            <person name="Prangishvili D."/>
            <person name="Krupovic M."/>
            <person name="Egelman E.H."/>
        </authorList>
    </citation>
    <scope>NUCLEOTIDE SEQUENCE [LARGE SCALE GENOMIC DNA]</scope>
    <source>
        <strain evidence="3 4">2GA</strain>
    </source>
</reference>
<dbReference type="EMBL" id="JAAVJF010000001">
    <property type="protein sequence ID" value="NYR14831.1"/>
    <property type="molecule type" value="Genomic_DNA"/>
</dbReference>
<evidence type="ECO:0000256" key="1">
    <source>
        <dbReference type="SAM" id="Phobius"/>
    </source>
</evidence>
<feature type="domain" description="TRAP C4-dicarboxylate transport system permease DctM subunit" evidence="2">
    <location>
        <begin position="157"/>
        <end position="574"/>
    </location>
</feature>
<evidence type="ECO:0000313" key="3">
    <source>
        <dbReference type="EMBL" id="NYR14831.1"/>
    </source>
</evidence>
<dbReference type="InterPro" id="IPR011853">
    <property type="entry name" value="TRAP_DctM-Dct_fused"/>
</dbReference>
<organism evidence="3 4">
    <name type="scientific">Pyrobaculum arsenaticum</name>
    <dbReference type="NCBI Taxonomy" id="121277"/>
    <lineage>
        <taxon>Archaea</taxon>
        <taxon>Thermoproteota</taxon>
        <taxon>Thermoprotei</taxon>
        <taxon>Thermoproteales</taxon>
        <taxon>Thermoproteaceae</taxon>
        <taxon>Pyrobaculum</taxon>
    </lineage>
</organism>
<feature type="transmembrane region" description="Helical" evidence="1">
    <location>
        <begin position="538"/>
        <end position="562"/>
    </location>
</feature>